<dbReference type="SUPFAM" id="SSF47413">
    <property type="entry name" value="lambda repressor-like DNA-binding domains"/>
    <property type="match status" value="1"/>
</dbReference>
<evidence type="ECO:0000259" key="1">
    <source>
        <dbReference type="PROSITE" id="PS50943"/>
    </source>
</evidence>
<accession>A0A202BAU7</accession>
<dbReference type="Gene3D" id="1.10.260.40">
    <property type="entry name" value="lambda repressor-like DNA-binding domains"/>
    <property type="match status" value="1"/>
</dbReference>
<dbReference type="InterPro" id="IPR010982">
    <property type="entry name" value="Lambda_DNA-bd_dom_sf"/>
</dbReference>
<gene>
    <name evidence="2" type="ORF">CBW21_08310</name>
</gene>
<dbReference type="InterPro" id="IPR001387">
    <property type="entry name" value="Cro/C1-type_HTH"/>
</dbReference>
<dbReference type="PROSITE" id="PS50943">
    <property type="entry name" value="HTH_CROC1"/>
    <property type="match status" value="1"/>
</dbReference>
<evidence type="ECO:0000313" key="3">
    <source>
        <dbReference type="Proteomes" id="UP000196342"/>
    </source>
</evidence>
<proteinExistence type="predicted"/>
<dbReference type="Pfam" id="PF01381">
    <property type="entry name" value="HTH_3"/>
    <property type="match status" value="1"/>
</dbReference>
<organism evidence="2 3">
    <name type="scientific">Chromobacterium violaceum</name>
    <dbReference type="NCBI Taxonomy" id="536"/>
    <lineage>
        <taxon>Bacteria</taxon>
        <taxon>Pseudomonadati</taxon>
        <taxon>Pseudomonadota</taxon>
        <taxon>Betaproteobacteria</taxon>
        <taxon>Neisseriales</taxon>
        <taxon>Chromobacteriaceae</taxon>
        <taxon>Chromobacterium</taxon>
    </lineage>
</organism>
<sequence length="106" mass="11593">METLGTRLKAEREALDWTQRTLARRAGCGATTIASIETGRSRGSTKITAIAKALNLNPAWLESGKGPRRPATSDDSIGVLAENLAKWSDEELAELFRLILANRKTR</sequence>
<keyword evidence="3" id="KW-1185">Reference proteome</keyword>
<protein>
    <recommendedName>
        <fullName evidence="1">HTH cro/C1-type domain-containing protein</fullName>
    </recommendedName>
</protein>
<dbReference type="Proteomes" id="UP000196342">
    <property type="component" value="Unassembled WGS sequence"/>
</dbReference>
<dbReference type="AlphaFoldDB" id="A0A202BAU7"/>
<feature type="domain" description="HTH cro/C1-type" evidence="1">
    <location>
        <begin position="8"/>
        <end position="61"/>
    </location>
</feature>
<dbReference type="CDD" id="cd00093">
    <property type="entry name" value="HTH_XRE"/>
    <property type="match status" value="1"/>
</dbReference>
<dbReference type="SMART" id="SM00530">
    <property type="entry name" value="HTH_XRE"/>
    <property type="match status" value="1"/>
</dbReference>
<name>A0A202BAU7_CHRVL</name>
<dbReference type="RefSeq" id="WP_087697689.1">
    <property type="nucleotide sequence ID" value="NZ_NHOO01000006.1"/>
</dbReference>
<dbReference type="EMBL" id="NHOO01000006">
    <property type="protein sequence ID" value="OVE48559.1"/>
    <property type="molecule type" value="Genomic_DNA"/>
</dbReference>
<evidence type="ECO:0000313" key="2">
    <source>
        <dbReference type="EMBL" id="OVE48559.1"/>
    </source>
</evidence>
<comment type="caution">
    <text evidence="2">The sequence shown here is derived from an EMBL/GenBank/DDBJ whole genome shotgun (WGS) entry which is preliminary data.</text>
</comment>
<dbReference type="GO" id="GO:0003677">
    <property type="term" value="F:DNA binding"/>
    <property type="evidence" value="ECO:0007669"/>
    <property type="project" value="InterPro"/>
</dbReference>
<reference evidence="2 3" key="1">
    <citation type="submission" date="2017-05" db="EMBL/GenBank/DDBJ databases">
        <title>Chromobacterium violaceum GHPS1 isolated from Hydrocarbon polluted soil in French Guiana display an awesome secondary metabolite arsenal and a battery of drug and heavy-metal-resistance and detoxification of xenobiotics proteins.</title>
        <authorList>
            <person name="Belbahri L."/>
        </authorList>
    </citation>
    <scope>NUCLEOTIDE SEQUENCE [LARGE SCALE GENOMIC DNA]</scope>
    <source>
        <strain evidence="2 3">GHPS1</strain>
    </source>
</reference>